<keyword evidence="3" id="KW-1185">Reference proteome</keyword>
<sequence>MKLTFATSHEHHSINKRTTKATIPWCKASTTQPRYRASKHLNTSQTTPHGKTSATKATNAQPCNPANQHRAAHLGSTYQYPQHHPSTIHHSPQSSQPTTLKTKHTQDPIRASKTNGSTDPNPHPECNYTPQPSRRSPHQEPL</sequence>
<evidence type="ECO:0000313" key="2">
    <source>
        <dbReference type="EMBL" id="PYI05564.1"/>
    </source>
</evidence>
<feature type="compositionally biased region" description="Polar residues" evidence="1">
    <location>
        <begin position="76"/>
        <end position="100"/>
    </location>
</feature>
<feature type="compositionally biased region" description="Polar residues" evidence="1">
    <location>
        <begin position="40"/>
        <end position="67"/>
    </location>
</feature>
<evidence type="ECO:0000313" key="3">
    <source>
        <dbReference type="Proteomes" id="UP000248423"/>
    </source>
</evidence>
<dbReference type="VEuPathDB" id="FungiDB:BO78DRAFT_146083"/>
<name>A0A319EP69_ASPSB</name>
<evidence type="ECO:0000256" key="1">
    <source>
        <dbReference type="SAM" id="MobiDB-lite"/>
    </source>
</evidence>
<dbReference type="EMBL" id="KZ826357">
    <property type="protein sequence ID" value="PYI05564.1"/>
    <property type="molecule type" value="Genomic_DNA"/>
</dbReference>
<gene>
    <name evidence="2" type="ORF">BO78DRAFT_146083</name>
</gene>
<dbReference type="Proteomes" id="UP000248423">
    <property type="component" value="Unassembled WGS sequence"/>
</dbReference>
<dbReference type="AlphaFoldDB" id="A0A319EP69"/>
<accession>A0A319EP69</accession>
<protein>
    <submittedName>
        <fullName evidence="2">Uncharacterized protein</fullName>
    </submittedName>
</protein>
<feature type="region of interest" description="Disordered" evidence="1">
    <location>
        <begin position="25"/>
        <end position="142"/>
    </location>
</feature>
<proteinExistence type="predicted"/>
<reference evidence="2 3" key="1">
    <citation type="submission" date="2018-02" db="EMBL/GenBank/DDBJ databases">
        <title>The genomes of Aspergillus section Nigri reveals drivers in fungal speciation.</title>
        <authorList>
            <consortium name="DOE Joint Genome Institute"/>
            <person name="Vesth T.C."/>
            <person name="Nybo J."/>
            <person name="Theobald S."/>
            <person name="Brandl J."/>
            <person name="Frisvad J.C."/>
            <person name="Nielsen K.F."/>
            <person name="Lyhne E.K."/>
            <person name="Kogle M.E."/>
            <person name="Kuo A."/>
            <person name="Riley R."/>
            <person name="Clum A."/>
            <person name="Nolan M."/>
            <person name="Lipzen A."/>
            <person name="Salamov A."/>
            <person name="Henrissat B."/>
            <person name="Wiebenga A."/>
            <person name="De vries R.P."/>
            <person name="Grigoriev I.V."/>
            <person name="Mortensen U.H."/>
            <person name="Andersen M.R."/>
            <person name="Baker S.E."/>
        </authorList>
    </citation>
    <scope>NUCLEOTIDE SEQUENCE [LARGE SCALE GENOMIC DNA]</scope>
    <source>
        <strain evidence="2 3">CBS 121057</strain>
    </source>
</reference>
<organism evidence="2 3">
    <name type="scientific">Aspergillus sclerotiicarbonarius (strain CBS 121057 / IBT 28362)</name>
    <dbReference type="NCBI Taxonomy" id="1448318"/>
    <lineage>
        <taxon>Eukaryota</taxon>
        <taxon>Fungi</taxon>
        <taxon>Dikarya</taxon>
        <taxon>Ascomycota</taxon>
        <taxon>Pezizomycotina</taxon>
        <taxon>Eurotiomycetes</taxon>
        <taxon>Eurotiomycetidae</taxon>
        <taxon>Eurotiales</taxon>
        <taxon>Aspergillaceae</taxon>
        <taxon>Aspergillus</taxon>
        <taxon>Aspergillus subgen. Circumdati</taxon>
    </lineage>
</organism>